<comment type="caution">
    <text evidence="3">The sequence shown here is derived from an EMBL/GenBank/DDBJ whole genome shotgun (WGS) entry which is preliminary data.</text>
</comment>
<feature type="signal peptide" evidence="2">
    <location>
        <begin position="1"/>
        <end position="27"/>
    </location>
</feature>
<feature type="transmembrane region" description="Helical" evidence="1">
    <location>
        <begin position="356"/>
        <end position="380"/>
    </location>
</feature>
<evidence type="ECO:0000313" key="4">
    <source>
        <dbReference type="Proteomes" id="UP000295632"/>
    </source>
</evidence>
<dbReference type="SUPFAM" id="SSF52317">
    <property type="entry name" value="Class I glutamine amidotransferase-like"/>
    <property type="match status" value="1"/>
</dbReference>
<protein>
    <recommendedName>
        <fullName evidence="5">Cellulose synthase subunit</fullName>
    </recommendedName>
</protein>
<dbReference type="InterPro" id="IPR029062">
    <property type="entry name" value="Class_I_gatase-like"/>
</dbReference>
<accession>A0A4V3D5J7</accession>
<dbReference type="OrthoDB" id="137965at2"/>
<keyword evidence="1" id="KW-1133">Transmembrane helix</keyword>
<dbReference type="RefSeq" id="WP_133580170.1">
    <property type="nucleotide sequence ID" value="NZ_SNYJ01000006.1"/>
</dbReference>
<evidence type="ECO:0000256" key="1">
    <source>
        <dbReference type="SAM" id="Phobius"/>
    </source>
</evidence>
<reference evidence="3 4" key="1">
    <citation type="submission" date="2019-03" db="EMBL/GenBank/DDBJ databases">
        <title>Genomic Encyclopedia of Type Strains, Phase IV (KMG-IV): sequencing the most valuable type-strain genomes for metagenomic binning, comparative biology and taxonomic classification.</title>
        <authorList>
            <person name="Goeker M."/>
        </authorList>
    </citation>
    <scope>NUCLEOTIDE SEQUENCE [LARGE SCALE GENOMIC DNA]</scope>
    <source>
        <strain evidence="3 4">DSM 28697</strain>
    </source>
</reference>
<keyword evidence="1" id="KW-0472">Membrane</keyword>
<proteinExistence type="predicted"/>
<evidence type="ECO:0000313" key="3">
    <source>
        <dbReference type="EMBL" id="TDQ40347.1"/>
    </source>
</evidence>
<feature type="chain" id="PRO_5020622210" description="Cellulose synthase subunit" evidence="2">
    <location>
        <begin position="28"/>
        <end position="784"/>
    </location>
</feature>
<evidence type="ECO:0000256" key="2">
    <source>
        <dbReference type="SAM" id="SignalP"/>
    </source>
</evidence>
<organism evidence="3 4">
    <name type="scientific">Aureibacillus halotolerans</name>
    <dbReference type="NCBI Taxonomy" id="1508390"/>
    <lineage>
        <taxon>Bacteria</taxon>
        <taxon>Bacillati</taxon>
        <taxon>Bacillota</taxon>
        <taxon>Bacilli</taxon>
        <taxon>Bacillales</taxon>
        <taxon>Bacillaceae</taxon>
        <taxon>Aureibacillus</taxon>
    </lineage>
</organism>
<keyword evidence="4" id="KW-1185">Reference proteome</keyword>
<dbReference type="AlphaFoldDB" id="A0A4V3D5J7"/>
<feature type="transmembrane region" description="Helical" evidence="1">
    <location>
        <begin position="389"/>
        <end position="409"/>
    </location>
</feature>
<keyword evidence="1" id="KW-0812">Transmembrane</keyword>
<sequence>MYKRWSRMVQWLSIIFVLALSTGQANAQEADINVTLEEGIDGLVRPEHGFPIKVTLENTSGRNISGDLAILLHPRGVANQSVIKAVDLPAETTKTVNLSLPNDDLSYQYSSNNGTVLQQVQFYENGWRNGTETPLSGDLMLTNVQGTMDDVYVGIYSTDPDAYPSLKQYSASSQSMLQLLTMTEEDFPESSLGLDMLNMIFVDQVSIQTLSEEQQQAIIAWVRQGGVFVAGGDPAAATKLGGMSAFLPLQSGAALPANPAIFPGVEMIQGDLHPEASYVSSLGTPETPLAASRDVGSGAVVQLFFSPAAVDFSAWEEVGATFWNDLMSPHAVAMNDDRYYLGNVQRAASLFPAQTLPVWGISLVVALFVIAVFPLSYFLLKRLDKREHMWWIVPVVSLVICLMTFVIGAKDRLAGTEVNEASIIDLHPHGTATGYGSIAYLTSNGGDKAYKVNQQLQNVSTNAIGQFEGAHGAVQYGQESTSILYKDTGFWSIYGVNGDVSLSTEGSLKGDLKREGSQLFGELVNETNLTFTQMYLLTGNQTVPLGAVGAGDTLQLDASVDTILMGAPTMNAFQGLTSLIDASEQIKQSQVEAMMNAKQNMVNNRTKKTHEPMPVLVGISQDRLYSEGEHLDVTAMHLVFQPINVEETLQGEVKLNNTNLTLSVDPLDEASEVHYIESYSVGVREELYVSAGTFQFTYQLPPNEPLDRVTWQELTIEPDTSMYGSTFSIYNRTTETWEDLGTFAELPAGDYLSDEGSIELKLVTTEEISAGLPQVELIGEGKND</sequence>
<gene>
    <name evidence="3" type="ORF">EV213_10663</name>
</gene>
<dbReference type="Proteomes" id="UP000295632">
    <property type="component" value="Unassembled WGS sequence"/>
</dbReference>
<evidence type="ECO:0008006" key="5">
    <source>
        <dbReference type="Google" id="ProtNLM"/>
    </source>
</evidence>
<name>A0A4V3D5J7_9BACI</name>
<dbReference type="EMBL" id="SNYJ01000006">
    <property type="protein sequence ID" value="TDQ40347.1"/>
    <property type="molecule type" value="Genomic_DNA"/>
</dbReference>
<dbReference type="CDD" id="cd03143">
    <property type="entry name" value="A4_beta-galactosidase_middle_domain"/>
    <property type="match status" value="1"/>
</dbReference>
<keyword evidence="2" id="KW-0732">Signal</keyword>